<evidence type="ECO:0000313" key="2">
    <source>
        <dbReference type="EMBL" id="RWA12094.1"/>
    </source>
</evidence>
<keyword evidence="3" id="KW-1185">Reference proteome</keyword>
<protein>
    <submittedName>
        <fullName evidence="2">Uncharacterized protein</fullName>
    </submittedName>
</protein>
<feature type="region of interest" description="Disordered" evidence="1">
    <location>
        <begin position="761"/>
        <end position="793"/>
    </location>
</feature>
<reference evidence="2 3" key="1">
    <citation type="submission" date="2018-12" db="EMBL/GenBank/DDBJ databases">
        <title>Draft genome sequence of Xylaria grammica IHI A82.</title>
        <authorList>
            <person name="Buettner E."/>
            <person name="Kellner H."/>
        </authorList>
    </citation>
    <scope>NUCLEOTIDE SEQUENCE [LARGE SCALE GENOMIC DNA]</scope>
    <source>
        <strain evidence="2 3">IHI A82</strain>
    </source>
</reference>
<dbReference type="PANTHER" id="PTHR33099:SF7">
    <property type="entry name" value="MYND-TYPE DOMAIN-CONTAINING PROTEIN"/>
    <property type="match status" value="1"/>
</dbReference>
<evidence type="ECO:0000313" key="3">
    <source>
        <dbReference type="Proteomes" id="UP000286045"/>
    </source>
</evidence>
<dbReference type="AlphaFoldDB" id="A0A439DCF6"/>
<dbReference type="PANTHER" id="PTHR33099">
    <property type="entry name" value="FE2OG DIOXYGENASE DOMAIN-CONTAINING PROTEIN"/>
    <property type="match status" value="1"/>
</dbReference>
<gene>
    <name evidence="2" type="ORF">EKO27_g3006</name>
</gene>
<comment type="caution">
    <text evidence="2">The sequence shown here is derived from an EMBL/GenBank/DDBJ whole genome shotgun (WGS) entry which is preliminary data.</text>
</comment>
<organism evidence="2 3">
    <name type="scientific">Xylaria grammica</name>
    <dbReference type="NCBI Taxonomy" id="363999"/>
    <lineage>
        <taxon>Eukaryota</taxon>
        <taxon>Fungi</taxon>
        <taxon>Dikarya</taxon>
        <taxon>Ascomycota</taxon>
        <taxon>Pezizomycotina</taxon>
        <taxon>Sordariomycetes</taxon>
        <taxon>Xylariomycetidae</taxon>
        <taxon>Xylariales</taxon>
        <taxon>Xylariaceae</taxon>
        <taxon>Xylaria</taxon>
    </lineage>
</organism>
<proteinExistence type="predicted"/>
<accession>A0A439DCF6</accession>
<sequence>MAGICNLEVDRESRIDVSSFTTSPSPPCWEDLTASLDAIKSLDDYITIQTYPYAPNPGLRIDGKLTPLPLTDSSAAPLKNARGYKSVEDPNTWNLGADQFNLLNPAWPSFFELVDAKLHKLTLYEQSWGFHSQNIPPREPSKIATLLVCLPSECKGGQLRLCYANQYHTYEVNEGSPFNTTVFALPCGVGYNIEKIVSGHRLVLFYNILAMVESQDPIQLFDHQANAFHSALAQCHRQSTASSIKAYLLDHKYPLTKLALSQLKGRDLTVCEILKRSCPQHGFSIFLNYYTNMVPTDYTNSTRKNSRCLNPILTLNGIRIARHHKLSEDQLLNNSCNKTRRTEKFAEVDQLQGENYNCDTAIIICPVVYLVSYLQRSDGPDWSKIVTVVMDNLKIYSHCGGFVSDSVNALGQIFKSAVHSHRRPDMLRWAWKEKHTSLYTELVLDSMNRLGSSSVMEVVAEIINDDILKESEPDSIHWEKYFGGTVGQIVGQIQGLDFFSTSLATVQGSISADLQNSFESWKATMERHAFEKNRDWVTLHLIPALRARGETTLIKYLAQVLLSRLESDSTASDRDIAREILVETNWKAALEPVDIRLVAWRRKGFLPLLEQCLRTNLEDTVIKLLDASWTKMVTQHKGPNDFPLLQQKPRIGAFLKQLGHILNEYNFPCLNSTRDIFKLLINRYMHIGAPFFPKNHPGQSDGEFVHDVELYNKTLLTFEAPFKELRFDYVKGLLGERDYRELVMLERVTCSEGANELAALDSRDPAARGGAKGATVGALATEDERSKKRRLEN</sequence>
<name>A0A439DCF6_9PEZI</name>
<dbReference type="EMBL" id="RYZI01000060">
    <property type="protein sequence ID" value="RWA12094.1"/>
    <property type="molecule type" value="Genomic_DNA"/>
</dbReference>
<dbReference type="Proteomes" id="UP000286045">
    <property type="component" value="Unassembled WGS sequence"/>
</dbReference>
<feature type="compositionally biased region" description="Basic and acidic residues" evidence="1">
    <location>
        <begin position="782"/>
        <end position="793"/>
    </location>
</feature>
<evidence type="ECO:0000256" key="1">
    <source>
        <dbReference type="SAM" id="MobiDB-lite"/>
    </source>
</evidence>